<comment type="caution">
    <text evidence="1">The sequence shown here is derived from an EMBL/GenBank/DDBJ whole genome shotgun (WGS) entry which is preliminary data.</text>
</comment>
<keyword evidence="2" id="KW-1185">Reference proteome</keyword>
<gene>
    <name evidence="1" type="ORF">EB796_018345</name>
</gene>
<dbReference type="OrthoDB" id="166375at2759"/>
<evidence type="ECO:0000313" key="1">
    <source>
        <dbReference type="EMBL" id="KAF6023351.1"/>
    </source>
</evidence>
<organism evidence="1 2">
    <name type="scientific">Bugula neritina</name>
    <name type="common">Brown bryozoan</name>
    <name type="synonym">Sertularia neritina</name>
    <dbReference type="NCBI Taxonomy" id="10212"/>
    <lineage>
        <taxon>Eukaryota</taxon>
        <taxon>Metazoa</taxon>
        <taxon>Spiralia</taxon>
        <taxon>Lophotrochozoa</taxon>
        <taxon>Bryozoa</taxon>
        <taxon>Gymnolaemata</taxon>
        <taxon>Cheilostomatida</taxon>
        <taxon>Flustrina</taxon>
        <taxon>Buguloidea</taxon>
        <taxon>Bugulidae</taxon>
        <taxon>Bugula</taxon>
    </lineage>
</organism>
<evidence type="ECO:0000313" key="2">
    <source>
        <dbReference type="Proteomes" id="UP000593567"/>
    </source>
</evidence>
<proteinExistence type="predicted"/>
<dbReference type="EMBL" id="VXIV02002728">
    <property type="protein sequence ID" value="KAF6023351.1"/>
    <property type="molecule type" value="Genomic_DNA"/>
</dbReference>
<reference evidence="1" key="1">
    <citation type="submission" date="2020-06" db="EMBL/GenBank/DDBJ databases">
        <title>Draft genome of Bugula neritina, a colonial animal packing powerful symbionts and potential medicines.</title>
        <authorList>
            <person name="Rayko M."/>
        </authorList>
    </citation>
    <scope>NUCLEOTIDE SEQUENCE [LARGE SCALE GENOMIC DNA]</scope>
    <source>
        <strain evidence="1">Kwan_BN1</strain>
    </source>
</reference>
<sequence>MSESLSAVIRSTESSDYELVFSLMLATEKKEERKTDDLFKVHDFDIKIDFDVPLLNSSALSMMPKGISSIKDTAPKRSLNLSEYKKLKGLI</sequence>
<dbReference type="Proteomes" id="UP000593567">
    <property type="component" value="Unassembled WGS sequence"/>
</dbReference>
<accession>A0A7J7JCL6</accession>
<dbReference type="AlphaFoldDB" id="A0A7J7JCL6"/>
<name>A0A7J7JCL6_BUGNE</name>
<protein>
    <submittedName>
        <fullName evidence="1">Rtf1</fullName>
    </submittedName>
</protein>